<sequence length="121" mass="13123">MHNQDGTKTSTQRYFQNVSGARRPACRGLPLKMESCYLFSTSSVAPSLPGWVMLGSGREEVLISGVLSSGSLISGTAKMGESGGKRIRNGWQGKNMEVSEGERVEERRSGGDKIKRSDARL</sequence>
<gene>
    <name evidence="2" type="ORF">VZT92_003612</name>
</gene>
<organism evidence="2 3">
    <name type="scientific">Zoarces viviparus</name>
    <name type="common">Viviparous eelpout</name>
    <name type="synonym">Blennius viviparus</name>
    <dbReference type="NCBI Taxonomy" id="48416"/>
    <lineage>
        <taxon>Eukaryota</taxon>
        <taxon>Metazoa</taxon>
        <taxon>Chordata</taxon>
        <taxon>Craniata</taxon>
        <taxon>Vertebrata</taxon>
        <taxon>Euteleostomi</taxon>
        <taxon>Actinopterygii</taxon>
        <taxon>Neopterygii</taxon>
        <taxon>Teleostei</taxon>
        <taxon>Neoteleostei</taxon>
        <taxon>Acanthomorphata</taxon>
        <taxon>Eupercaria</taxon>
        <taxon>Perciformes</taxon>
        <taxon>Cottioidei</taxon>
        <taxon>Zoarcales</taxon>
        <taxon>Zoarcidae</taxon>
        <taxon>Zoarcinae</taxon>
        <taxon>Zoarces</taxon>
    </lineage>
</organism>
<evidence type="ECO:0000256" key="1">
    <source>
        <dbReference type="SAM" id="MobiDB-lite"/>
    </source>
</evidence>
<comment type="caution">
    <text evidence="2">The sequence shown here is derived from an EMBL/GenBank/DDBJ whole genome shotgun (WGS) entry which is preliminary data.</text>
</comment>
<evidence type="ECO:0000313" key="2">
    <source>
        <dbReference type="EMBL" id="KAK9538443.1"/>
    </source>
</evidence>
<dbReference type="EMBL" id="JBCEZU010000023">
    <property type="protein sequence ID" value="KAK9538443.1"/>
    <property type="molecule type" value="Genomic_DNA"/>
</dbReference>
<accession>A0AAW1FWB4</accession>
<proteinExistence type="predicted"/>
<keyword evidence="3" id="KW-1185">Reference proteome</keyword>
<dbReference type="Proteomes" id="UP001488805">
    <property type="component" value="Unassembled WGS sequence"/>
</dbReference>
<name>A0AAW1FWB4_ZOAVI</name>
<reference evidence="2 3" key="1">
    <citation type="journal article" date="2024" name="Genome Biol. Evol.">
        <title>Chromosome-level genome assembly of the viviparous eelpout Zoarces viviparus.</title>
        <authorList>
            <person name="Fuhrmann N."/>
            <person name="Brasseur M.V."/>
            <person name="Bakowski C.E."/>
            <person name="Podsiadlowski L."/>
            <person name="Prost S."/>
            <person name="Krehenwinkel H."/>
            <person name="Mayer C."/>
        </authorList>
    </citation>
    <scope>NUCLEOTIDE SEQUENCE [LARGE SCALE GENOMIC DNA]</scope>
    <source>
        <strain evidence="2">NO-MEL_2022_Ind0_liver</strain>
    </source>
</reference>
<protein>
    <submittedName>
        <fullName evidence="2">Uncharacterized protein</fullName>
    </submittedName>
</protein>
<feature type="region of interest" description="Disordered" evidence="1">
    <location>
        <begin position="74"/>
        <end position="121"/>
    </location>
</feature>
<dbReference type="AlphaFoldDB" id="A0AAW1FWB4"/>
<evidence type="ECO:0000313" key="3">
    <source>
        <dbReference type="Proteomes" id="UP001488805"/>
    </source>
</evidence>
<feature type="compositionally biased region" description="Basic and acidic residues" evidence="1">
    <location>
        <begin position="100"/>
        <end position="121"/>
    </location>
</feature>